<feature type="transmembrane region" description="Helical" evidence="1">
    <location>
        <begin position="135"/>
        <end position="157"/>
    </location>
</feature>
<protein>
    <recommendedName>
        <fullName evidence="4">YhhN-like protein</fullName>
    </recommendedName>
</protein>
<dbReference type="Proteomes" id="UP001597438">
    <property type="component" value="Unassembled WGS sequence"/>
</dbReference>
<evidence type="ECO:0000313" key="2">
    <source>
        <dbReference type="EMBL" id="MFD2833692.1"/>
    </source>
</evidence>
<proteinExistence type="predicted"/>
<dbReference type="EMBL" id="JBHUOJ010000022">
    <property type="protein sequence ID" value="MFD2833692.1"/>
    <property type="molecule type" value="Genomic_DNA"/>
</dbReference>
<keyword evidence="1" id="KW-0472">Membrane</keyword>
<evidence type="ECO:0000313" key="3">
    <source>
        <dbReference type="Proteomes" id="UP001597438"/>
    </source>
</evidence>
<dbReference type="RefSeq" id="WP_251742781.1">
    <property type="nucleotide sequence ID" value="NZ_JBHUOJ010000022.1"/>
</dbReference>
<sequence length="233" mass="27372">MKNSLLVLGIFLVLLNFVLMYFFDESMSRFARFASTLIFFLIYTINIKPKTRPVLVFSLLLICDLALIFYEDPLFKTLAYISRIFAYGVLMRHVGSELKKIKFGKFQVITTTLVIAINLYMVAHLVEMVPEATEYLFFTILFYAYVLMIFILAIVALSYHSRYLNLKSFYYLCASLGLIFSDLLYYISYYLQFEFFSYADRFFNIIGMMCLVLFLSIKKGNEHTENQTFAFIK</sequence>
<gene>
    <name evidence="2" type="ORF">ACFSYS_10365</name>
</gene>
<feature type="transmembrane region" description="Helical" evidence="1">
    <location>
        <begin position="77"/>
        <end position="94"/>
    </location>
</feature>
<feature type="transmembrane region" description="Helical" evidence="1">
    <location>
        <begin position="106"/>
        <end position="123"/>
    </location>
</feature>
<accession>A0ABW5X510</accession>
<keyword evidence="1" id="KW-1133">Transmembrane helix</keyword>
<name>A0ABW5X510_9FLAO</name>
<feature type="transmembrane region" description="Helical" evidence="1">
    <location>
        <begin position="201"/>
        <end position="217"/>
    </location>
</feature>
<evidence type="ECO:0000256" key="1">
    <source>
        <dbReference type="SAM" id="Phobius"/>
    </source>
</evidence>
<evidence type="ECO:0008006" key="4">
    <source>
        <dbReference type="Google" id="ProtNLM"/>
    </source>
</evidence>
<organism evidence="2 3">
    <name type="scientific">Christiangramia antarctica</name>
    <dbReference type="NCBI Taxonomy" id="2058158"/>
    <lineage>
        <taxon>Bacteria</taxon>
        <taxon>Pseudomonadati</taxon>
        <taxon>Bacteroidota</taxon>
        <taxon>Flavobacteriia</taxon>
        <taxon>Flavobacteriales</taxon>
        <taxon>Flavobacteriaceae</taxon>
        <taxon>Christiangramia</taxon>
    </lineage>
</organism>
<feature type="transmembrane region" description="Helical" evidence="1">
    <location>
        <begin position="30"/>
        <end position="47"/>
    </location>
</feature>
<feature type="transmembrane region" description="Helical" evidence="1">
    <location>
        <begin position="54"/>
        <end position="71"/>
    </location>
</feature>
<feature type="transmembrane region" description="Helical" evidence="1">
    <location>
        <begin position="169"/>
        <end position="189"/>
    </location>
</feature>
<comment type="caution">
    <text evidence="2">The sequence shown here is derived from an EMBL/GenBank/DDBJ whole genome shotgun (WGS) entry which is preliminary data.</text>
</comment>
<keyword evidence="3" id="KW-1185">Reference proteome</keyword>
<keyword evidence="1" id="KW-0812">Transmembrane</keyword>
<reference evidence="3" key="1">
    <citation type="journal article" date="2019" name="Int. J. Syst. Evol. Microbiol.">
        <title>The Global Catalogue of Microorganisms (GCM) 10K type strain sequencing project: providing services to taxonomists for standard genome sequencing and annotation.</title>
        <authorList>
            <consortium name="The Broad Institute Genomics Platform"/>
            <consortium name="The Broad Institute Genome Sequencing Center for Infectious Disease"/>
            <person name="Wu L."/>
            <person name="Ma J."/>
        </authorList>
    </citation>
    <scope>NUCLEOTIDE SEQUENCE [LARGE SCALE GENOMIC DNA]</scope>
    <source>
        <strain evidence="3">KCTC 52925</strain>
    </source>
</reference>